<dbReference type="PANTHER" id="PTHR35265:SF1">
    <property type="entry name" value="LEUKOSIALIN"/>
    <property type="match status" value="1"/>
</dbReference>
<name>A0A8C0KWS1_CANLU</name>
<sequence>MYSYFSNFSTLRSSSLLLMAAAMKVALFFLLFGVIWTHKVSTEFLDTTTTLKISKEVVTSVPGETSASWVSTFSEAPNLNSVTPYPAITGVPEEVNSTRHQISPPSSDLYTATEVSFSGTPTAASSDLHESESMASWEVSSKESSNLEISANRNSAEPLRHSLALHVMADRIMATDTLETSTVASEPFTIMATDSLETSAVASGPLTTMAADSLETSAVASGPLTTVATGSLETSAVASGSLTTMATGSLETTTVASGPLTIMAADSLETSAIASGPLTTMAADSLETSAVASGPLTTVATGSLETSAVASGPLTTMATGSLETSAVASGPLTTMATGSLETSAIASGPPTIMAADSLETSTVASGPSTIMATNSLETPKGASGFPISTVKIFTNRTSGDSQPLGQELNRTQLVAVLVAVLVVIVLLGLLLLWRQRQKRRTGALTLGRGGKRNGVVDAWAGPARVCDEEALTAAAGGPGGERGPGVSEVDGSGQQPMLTTFFEKRKSHRDSVELVELEARSALVPKGEEEPLMDNKEEAAEVPASEGPEAGEVEAPQCF</sequence>
<dbReference type="AlphaFoldDB" id="A0A8C0KWS1"/>
<dbReference type="Ensembl" id="ENSCAFT00020026088.1">
    <property type="protein sequence ID" value="ENSCAFP00020022544.1"/>
    <property type="gene ID" value="ENSCAFG00020017791.1"/>
</dbReference>
<dbReference type="GO" id="GO:0042742">
    <property type="term" value="P:defense response to bacterium"/>
    <property type="evidence" value="ECO:0007669"/>
    <property type="project" value="TreeGrafter"/>
</dbReference>
<dbReference type="GO" id="GO:0004888">
    <property type="term" value="F:transmembrane signaling receptor activity"/>
    <property type="evidence" value="ECO:0007669"/>
    <property type="project" value="InterPro"/>
</dbReference>
<keyword evidence="4" id="KW-1185">Reference proteome</keyword>
<dbReference type="GO" id="GO:0050776">
    <property type="term" value="P:regulation of immune response"/>
    <property type="evidence" value="ECO:0007669"/>
    <property type="project" value="TreeGrafter"/>
</dbReference>
<dbReference type="GO" id="GO:2000404">
    <property type="term" value="P:regulation of T cell migration"/>
    <property type="evidence" value="ECO:0007669"/>
    <property type="project" value="InterPro"/>
</dbReference>
<dbReference type="InterPro" id="IPR038829">
    <property type="entry name" value="Leukosialin"/>
</dbReference>
<keyword evidence="2" id="KW-0812">Transmembrane</keyword>
<keyword evidence="2" id="KW-1133">Transmembrane helix</keyword>
<feature type="transmembrane region" description="Helical" evidence="2">
    <location>
        <begin position="16"/>
        <end position="36"/>
    </location>
</feature>
<evidence type="ECO:0000313" key="3">
    <source>
        <dbReference type="Ensembl" id="ENSCAFP00020022544.1"/>
    </source>
</evidence>
<reference evidence="3" key="1">
    <citation type="submission" date="2025-08" db="UniProtKB">
        <authorList>
            <consortium name="Ensembl"/>
        </authorList>
    </citation>
    <scope>IDENTIFICATION</scope>
</reference>
<evidence type="ECO:0000256" key="2">
    <source>
        <dbReference type="SAM" id="Phobius"/>
    </source>
</evidence>
<dbReference type="PANTHER" id="PTHR35265">
    <property type="entry name" value="LEUKOSIALIN"/>
    <property type="match status" value="1"/>
</dbReference>
<evidence type="ECO:0000256" key="1">
    <source>
        <dbReference type="SAM" id="MobiDB-lite"/>
    </source>
</evidence>
<dbReference type="GO" id="GO:0031072">
    <property type="term" value="F:heat shock protein binding"/>
    <property type="evidence" value="ECO:0007669"/>
    <property type="project" value="TreeGrafter"/>
</dbReference>
<dbReference type="Proteomes" id="UP000694391">
    <property type="component" value="Unplaced"/>
</dbReference>
<organism evidence="3 4">
    <name type="scientific">Canis lupus dingo</name>
    <name type="common">dingo</name>
    <dbReference type="NCBI Taxonomy" id="286419"/>
    <lineage>
        <taxon>Eukaryota</taxon>
        <taxon>Metazoa</taxon>
        <taxon>Chordata</taxon>
        <taxon>Craniata</taxon>
        <taxon>Vertebrata</taxon>
        <taxon>Euteleostomi</taxon>
        <taxon>Mammalia</taxon>
        <taxon>Eutheria</taxon>
        <taxon>Laurasiatheria</taxon>
        <taxon>Carnivora</taxon>
        <taxon>Caniformia</taxon>
        <taxon>Canidae</taxon>
        <taxon>Canis</taxon>
    </lineage>
</organism>
<feature type="transmembrane region" description="Helical" evidence="2">
    <location>
        <begin position="413"/>
        <end position="433"/>
    </location>
</feature>
<protein>
    <submittedName>
        <fullName evidence="3">Sialophorin</fullName>
    </submittedName>
</protein>
<proteinExistence type="predicted"/>
<dbReference type="GO" id="GO:0007166">
    <property type="term" value="P:cell surface receptor signaling pathway"/>
    <property type="evidence" value="ECO:0007669"/>
    <property type="project" value="TreeGrafter"/>
</dbReference>
<dbReference type="GO" id="GO:0050863">
    <property type="term" value="P:regulation of T cell activation"/>
    <property type="evidence" value="ECO:0007669"/>
    <property type="project" value="InterPro"/>
</dbReference>
<dbReference type="GO" id="GO:0009897">
    <property type="term" value="C:external side of plasma membrane"/>
    <property type="evidence" value="ECO:0007669"/>
    <property type="project" value="TreeGrafter"/>
</dbReference>
<accession>A0A8C0KWS1</accession>
<feature type="region of interest" description="Disordered" evidence="1">
    <location>
        <begin position="523"/>
        <end position="559"/>
    </location>
</feature>
<evidence type="ECO:0000313" key="4">
    <source>
        <dbReference type="Proteomes" id="UP000694391"/>
    </source>
</evidence>
<feature type="compositionally biased region" description="Basic and acidic residues" evidence="1">
    <location>
        <begin position="526"/>
        <end position="539"/>
    </location>
</feature>
<reference evidence="3" key="2">
    <citation type="submission" date="2025-09" db="UniProtKB">
        <authorList>
            <consortium name="Ensembl"/>
        </authorList>
    </citation>
    <scope>IDENTIFICATION</scope>
</reference>
<keyword evidence="2" id="KW-0472">Membrane</keyword>
<dbReference type="GeneTree" id="ENSGT00390000017626"/>